<dbReference type="KEGG" id="stim:H1B31_08025"/>
<organism evidence="1 2">
    <name type="scientific">Selenomonas timonae</name>
    <dbReference type="NCBI Taxonomy" id="2754044"/>
    <lineage>
        <taxon>Bacteria</taxon>
        <taxon>Bacillati</taxon>
        <taxon>Bacillota</taxon>
        <taxon>Negativicutes</taxon>
        <taxon>Selenomonadales</taxon>
        <taxon>Selenomonadaceae</taxon>
        <taxon>Selenomonas</taxon>
    </lineage>
</organism>
<protein>
    <recommendedName>
        <fullName evidence="3">rRNA biogenesis protein rrp5</fullName>
    </recommendedName>
</protein>
<dbReference type="AlphaFoldDB" id="A0A7G7VI76"/>
<gene>
    <name evidence="1" type="ORF">H1B31_08025</name>
</gene>
<accession>A0A7G7VI76</accession>
<dbReference type="Proteomes" id="UP000515480">
    <property type="component" value="Chromosome"/>
</dbReference>
<proteinExistence type="predicted"/>
<dbReference type="EMBL" id="CP060204">
    <property type="protein sequence ID" value="QNH53819.1"/>
    <property type="molecule type" value="Genomic_DNA"/>
</dbReference>
<evidence type="ECO:0008006" key="3">
    <source>
        <dbReference type="Google" id="ProtNLM"/>
    </source>
</evidence>
<name>A0A7G7VI76_9FIRM</name>
<evidence type="ECO:0000313" key="2">
    <source>
        <dbReference type="Proteomes" id="UP000515480"/>
    </source>
</evidence>
<reference evidence="1 2" key="1">
    <citation type="submission" date="2020-07" db="EMBL/GenBank/DDBJ databases">
        <title>Complete genome and description of Selenomonas timonensis sp. nov., a new bacterium isolated from a gingivitis subject.</title>
        <authorList>
            <person name="Antezack A."/>
        </authorList>
    </citation>
    <scope>NUCLEOTIDE SEQUENCE [LARGE SCALE GENOMIC DNA]</scope>
    <source>
        <strain evidence="1 2">Marseille-Q3039</strain>
    </source>
</reference>
<evidence type="ECO:0000313" key="1">
    <source>
        <dbReference type="EMBL" id="QNH53819.1"/>
    </source>
</evidence>
<sequence length="83" mass="9256">MIHVNEISKMLREAADALEAAIPQLEKPNEGVRLEDVRIVLIRKSTEGKREAVKDLITKYGAERLSDISPDAFVALLREAEAL</sequence>
<keyword evidence="2" id="KW-1185">Reference proteome</keyword>
<dbReference type="RefSeq" id="WP_185979932.1">
    <property type="nucleotide sequence ID" value="NZ_CP060204.1"/>
</dbReference>